<keyword evidence="2" id="KW-0812">Transmembrane</keyword>
<feature type="non-terminal residue" evidence="3">
    <location>
        <position position="1"/>
    </location>
</feature>
<evidence type="ECO:0000256" key="1">
    <source>
        <dbReference type="SAM" id="MobiDB-lite"/>
    </source>
</evidence>
<dbReference type="Proteomes" id="UP001341840">
    <property type="component" value="Unassembled WGS sequence"/>
</dbReference>
<organism evidence="3 4">
    <name type="scientific">Stylosanthes scabra</name>
    <dbReference type="NCBI Taxonomy" id="79078"/>
    <lineage>
        <taxon>Eukaryota</taxon>
        <taxon>Viridiplantae</taxon>
        <taxon>Streptophyta</taxon>
        <taxon>Embryophyta</taxon>
        <taxon>Tracheophyta</taxon>
        <taxon>Spermatophyta</taxon>
        <taxon>Magnoliopsida</taxon>
        <taxon>eudicotyledons</taxon>
        <taxon>Gunneridae</taxon>
        <taxon>Pentapetalae</taxon>
        <taxon>rosids</taxon>
        <taxon>fabids</taxon>
        <taxon>Fabales</taxon>
        <taxon>Fabaceae</taxon>
        <taxon>Papilionoideae</taxon>
        <taxon>50 kb inversion clade</taxon>
        <taxon>dalbergioids sensu lato</taxon>
        <taxon>Dalbergieae</taxon>
        <taxon>Pterocarpus clade</taxon>
        <taxon>Stylosanthes</taxon>
    </lineage>
</organism>
<comment type="caution">
    <text evidence="3">The sequence shown here is derived from an EMBL/GenBank/DDBJ whole genome shotgun (WGS) entry which is preliminary data.</text>
</comment>
<keyword evidence="2" id="KW-1133">Transmembrane helix</keyword>
<reference evidence="3 4" key="1">
    <citation type="journal article" date="2023" name="Plants (Basel)">
        <title>Bridging the Gap: Combining Genomics and Transcriptomics Approaches to Understand Stylosanthes scabra, an Orphan Legume from the Brazilian Caatinga.</title>
        <authorList>
            <person name="Ferreira-Neto J.R.C."/>
            <person name="da Silva M.D."/>
            <person name="Binneck E."/>
            <person name="de Melo N.F."/>
            <person name="da Silva R.H."/>
            <person name="de Melo A.L.T.M."/>
            <person name="Pandolfi V."/>
            <person name="Bustamante F.O."/>
            <person name="Brasileiro-Vidal A.C."/>
            <person name="Benko-Iseppon A.M."/>
        </authorList>
    </citation>
    <scope>NUCLEOTIDE SEQUENCE [LARGE SCALE GENOMIC DNA]</scope>
    <source>
        <tissue evidence="3">Leaves</tissue>
    </source>
</reference>
<gene>
    <name evidence="3" type="ORF">PIB30_109381</name>
</gene>
<protein>
    <submittedName>
        <fullName evidence="3">Uncharacterized protein</fullName>
    </submittedName>
</protein>
<keyword evidence="4" id="KW-1185">Reference proteome</keyword>
<dbReference type="EMBL" id="JASCZI010217022">
    <property type="protein sequence ID" value="MED6202816.1"/>
    <property type="molecule type" value="Genomic_DNA"/>
</dbReference>
<proteinExistence type="predicted"/>
<keyword evidence="2" id="KW-0472">Membrane</keyword>
<sequence>NSAVKRAWARVVHGWVTSWEVLVLHLIFGASFFARSSGLPRARGTPVPEAHLRRVAHPEGGAPIRGDGPRKASRAAASPSSPAGRASGRRGSNTRRWAPQGLSGGGPSVRGRVLMIIAFAYNGRCDHTSTNAPDPIRTPQ</sequence>
<feature type="transmembrane region" description="Helical" evidence="2">
    <location>
        <begin position="12"/>
        <end position="34"/>
    </location>
</feature>
<evidence type="ECO:0000313" key="3">
    <source>
        <dbReference type="EMBL" id="MED6202816.1"/>
    </source>
</evidence>
<feature type="region of interest" description="Disordered" evidence="1">
    <location>
        <begin position="53"/>
        <end position="108"/>
    </location>
</feature>
<feature type="compositionally biased region" description="Low complexity" evidence="1">
    <location>
        <begin position="74"/>
        <end position="91"/>
    </location>
</feature>
<accession>A0ABU6XYU0</accession>
<name>A0ABU6XYU0_9FABA</name>
<evidence type="ECO:0000256" key="2">
    <source>
        <dbReference type="SAM" id="Phobius"/>
    </source>
</evidence>
<evidence type="ECO:0000313" key="4">
    <source>
        <dbReference type="Proteomes" id="UP001341840"/>
    </source>
</evidence>